<protein>
    <submittedName>
        <fullName evidence="1">Uncharacterized protein</fullName>
    </submittedName>
</protein>
<dbReference type="Proteomes" id="UP000054558">
    <property type="component" value="Unassembled WGS sequence"/>
</dbReference>
<evidence type="ECO:0000313" key="2">
    <source>
        <dbReference type="Proteomes" id="UP000054558"/>
    </source>
</evidence>
<dbReference type="EMBL" id="DF237008">
    <property type="protein sequence ID" value="GAQ80660.1"/>
    <property type="molecule type" value="Genomic_DNA"/>
</dbReference>
<organism evidence="1 2">
    <name type="scientific">Klebsormidium nitens</name>
    <name type="common">Green alga</name>
    <name type="synonym">Ulothrix nitens</name>
    <dbReference type="NCBI Taxonomy" id="105231"/>
    <lineage>
        <taxon>Eukaryota</taxon>
        <taxon>Viridiplantae</taxon>
        <taxon>Streptophyta</taxon>
        <taxon>Klebsormidiophyceae</taxon>
        <taxon>Klebsormidiales</taxon>
        <taxon>Klebsormidiaceae</taxon>
        <taxon>Klebsormidium</taxon>
    </lineage>
</organism>
<dbReference type="AlphaFoldDB" id="A0A1Y1HPW0"/>
<gene>
    <name evidence="1" type="ORF">KFL_000590130</name>
</gene>
<name>A0A1Y1HPW0_KLENI</name>
<keyword evidence="2" id="KW-1185">Reference proteome</keyword>
<proteinExistence type="predicted"/>
<sequence>MDRSKTAEFRADTGNLPGGRLTSVADFSADLLNGIFGRLGPAPQDLVPVSACLQDSLSHSLEYLAERTWEHGCRGIVKDFPASRMYSKVMSEGAKRLEQSGGYKCWPCPYCSSATFPLHQGLFFENWDALNQDWCTSCPEGFEWFSEGHIMLACIGALGKRNGPCIACSGEGLTIEPCGLVFFLAKHGGAEIKGVKEALRFKALLSTGDLSEMKRRLESLAYNWPSEMWDRPKAGFAGVLEFLSNRRAFQGLMSPGMKDRLMSYVQFGSPGLDECMQAVTKEALSVFPAPAN</sequence>
<reference evidence="1 2" key="1">
    <citation type="journal article" date="2014" name="Nat. Commun.">
        <title>Klebsormidium flaccidum genome reveals primary factors for plant terrestrial adaptation.</title>
        <authorList>
            <person name="Hori K."/>
            <person name="Maruyama F."/>
            <person name="Fujisawa T."/>
            <person name="Togashi T."/>
            <person name="Yamamoto N."/>
            <person name="Seo M."/>
            <person name="Sato S."/>
            <person name="Yamada T."/>
            <person name="Mori H."/>
            <person name="Tajima N."/>
            <person name="Moriyama T."/>
            <person name="Ikeuchi M."/>
            <person name="Watanabe M."/>
            <person name="Wada H."/>
            <person name="Kobayashi K."/>
            <person name="Saito M."/>
            <person name="Masuda T."/>
            <person name="Sasaki-Sekimoto Y."/>
            <person name="Mashiguchi K."/>
            <person name="Awai K."/>
            <person name="Shimojima M."/>
            <person name="Masuda S."/>
            <person name="Iwai M."/>
            <person name="Nobusawa T."/>
            <person name="Narise T."/>
            <person name="Kondo S."/>
            <person name="Saito H."/>
            <person name="Sato R."/>
            <person name="Murakawa M."/>
            <person name="Ihara Y."/>
            <person name="Oshima-Yamada Y."/>
            <person name="Ohtaka K."/>
            <person name="Satoh M."/>
            <person name="Sonobe K."/>
            <person name="Ishii M."/>
            <person name="Ohtani R."/>
            <person name="Kanamori-Sato M."/>
            <person name="Honoki R."/>
            <person name="Miyazaki D."/>
            <person name="Mochizuki H."/>
            <person name="Umetsu J."/>
            <person name="Higashi K."/>
            <person name="Shibata D."/>
            <person name="Kamiya Y."/>
            <person name="Sato N."/>
            <person name="Nakamura Y."/>
            <person name="Tabata S."/>
            <person name="Ida S."/>
            <person name="Kurokawa K."/>
            <person name="Ohta H."/>
        </authorList>
    </citation>
    <scope>NUCLEOTIDE SEQUENCE [LARGE SCALE GENOMIC DNA]</scope>
    <source>
        <strain evidence="1 2">NIES-2285</strain>
    </source>
</reference>
<accession>A0A1Y1HPW0</accession>
<evidence type="ECO:0000313" key="1">
    <source>
        <dbReference type="EMBL" id="GAQ80660.1"/>
    </source>
</evidence>